<organism evidence="1 2">
    <name type="scientific">Paraburkholderia aromaticivorans</name>
    <dbReference type="NCBI Taxonomy" id="2026199"/>
    <lineage>
        <taxon>Bacteria</taxon>
        <taxon>Pseudomonadati</taxon>
        <taxon>Pseudomonadota</taxon>
        <taxon>Betaproteobacteria</taxon>
        <taxon>Burkholderiales</taxon>
        <taxon>Burkholderiaceae</taxon>
        <taxon>Paraburkholderia</taxon>
    </lineage>
</organism>
<dbReference type="RefSeq" id="WP_095417031.1">
    <property type="nucleotide sequence ID" value="NZ_CP022989.1"/>
</dbReference>
<dbReference type="EMBL" id="CP022989">
    <property type="protein sequence ID" value="ASV96724.1"/>
    <property type="molecule type" value="Genomic_DNA"/>
</dbReference>
<gene>
    <name evidence="1" type="ORF">CJU94_00130</name>
</gene>
<dbReference type="InterPro" id="IPR029035">
    <property type="entry name" value="DHS-like_NAD/FAD-binding_dom"/>
</dbReference>
<reference evidence="1 2" key="1">
    <citation type="submission" date="2017-08" db="EMBL/GenBank/DDBJ databases">
        <title>Identification and genetic characteristics of simultaneous BTEX- and naphthalene-degrading Paraburkholderia sp. BN5 isolated from petroleum-contaminated soil.</title>
        <authorList>
            <person name="Lee Y."/>
            <person name="Jeon C.O."/>
        </authorList>
    </citation>
    <scope>NUCLEOTIDE SEQUENCE [LARGE SCALE GENOMIC DNA]</scope>
    <source>
        <strain evidence="1 2">BN5</strain>
    </source>
</reference>
<dbReference type="Proteomes" id="UP000215158">
    <property type="component" value="Chromosome 1"/>
</dbReference>
<accession>A0A248VD19</accession>
<evidence type="ECO:0000313" key="1">
    <source>
        <dbReference type="EMBL" id="ASV96724.1"/>
    </source>
</evidence>
<keyword evidence="2" id="KW-1185">Reference proteome</keyword>
<dbReference type="AlphaFoldDB" id="A0A248VD19"/>
<name>A0A248VD19_9BURK</name>
<sequence>MQFVKNGPDIPETLLQAHEDGRVVFFCGAGVSYPAGLPGFGGLVDELYRELGETPDHVQAAALKAFQYDTAVGLLEARIGSRETVRRAMVDILLPDLAAKDATTTHEALLTLARTKGGATRLITTNFDRLFQHVIDRDKLSVGHFAAPLLPVPKSRWDGIVYIHGLLTEAPTAHELDQLVISSGDFGLAYLTERWAARFVGELFRNYVVCFVGYSLNDPVLRYMTDALAADRLRGEASPEMFAFGSYKRTNEEQISNEWRAKNVVPILYKESVGHSNLHKTIRSWANTYRDGVRGKERIVVDCALAGPLSSTKQDDFVGRMLWAISDQQGSAAKRFAEHTPAPTLDWLQHFCEDRYRHTDLPRFGVEPDRRPNPKLKFSLTRRPSPYSLAPLMSIVHDGAAGQMDGVMSYIAQWLTRHLDDPALVLWLASLGGQLGESFAWMVERQLEAIAKLEQAENVDEINRFKAQSPNGIPRAAMRTLWRLLLAGRIKARGQNFDVYQWMAQFHRDGLTTSLRLRLRDLLTPRVTLRKSLRDMRDSFEPRQGEALKELVDWDVVLVMDHAHSSLTELRQTPQWKVALPLMLHDVHGALRDTLDLMRELGEADDRSDLGMWHMPSVSPHWQNRGFNDWTLLIES</sequence>
<dbReference type="SUPFAM" id="SSF52467">
    <property type="entry name" value="DHS-like NAD/FAD-binding domain"/>
    <property type="match status" value="1"/>
</dbReference>
<dbReference type="Pfam" id="PF13289">
    <property type="entry name" value="SIR2_2"/>
    <property type="match status" value="1"/>
</dbReference>
<protein>
    <submittedName>
        <fullName evidence="1">Uncharacterized protein</fullName>
    </submittedName>
</protein>
<evidence type="ECO:0000313" key="2">
    <source>
        <dbReference type="Proteomes" id="UP000215158"/>
    </source>
</evidence>
<dbReference type="OrthoDB" id="2077946at2"/>
<proteinExistence type="predicted"/>
<dbReference type="Gene3D" id="3.40.50.1220">
    <property type="entry name" value="TPP-binding domain"/>
    <property type="match status" value="1"/>
</dbReference>
<dbReference type="KEGG" id="parb:CJU94_00130"/>